<dbReference type="GeneID" id="94374904"/>
<evidence type="ECO:0000313" key="2">
    <source>
        <dbReference type="EMBL" id="QYC11610.1"/>
    </source>
</evidence>
<protein>
    <recommendedName>
        <fullName evidence="4">Amidase</fullName>
    </recommendedName>
</protein>
<proteinExistence type="predicted"/>
<feature type="region of interest" description="Disordered" evidence="1">
    <location>
        <begin position="1"/>
        <end position="49"/>
    </location>
</feature>
<gene>
    <name evidence="2" type="ORF">KWG56_06490</name>
</gene>
<accession>A0ABX8TNV7</accession>
<feature type="compositionally biased region" description="Basic and acidic residues" evidence="1">
    <location>
        <begin position="10"/>
        <end position="43"/>
    </location>
</feature>
<evidence type="ECO:0008006" key="4">
    <source>
        <dbReference type="Google" id="ProtNLM"/>
    </source>
</evidence>
<reference evidence="2 3" key="1">
    <citation type="submission" date="2021-07" db="EMBL/GenBank/DDBJ databases">
        <title>Isolation and characterization of bacteria from a gold mining with a capacity of golden bioaccumulation.</title>
        <authorList>
            <person name="Yang X.J."/>
        </authorList>
    </citation>
    <scope>NUCLEOTIDE SEQUENCE [LARGE SCALE GENOMIC DNA]</scope>
    <source>
        <strain evidence="2 3">Au29</strain>
    </source>
</reference>
<dbReference type="Proteomes" id="UP000824334">
    <property type="component" value="Chromosome"/>
</dbReference>
<organism evidence="2 3">
    <name type="scientific">Brevundimonas nasdae</name>
    <dbReference type="NCBI Taxonomy" id="172043"/>
    <lineage>
        <taxon>Bacteria</taxon>
        <taxon>Pseudomonadati</taxon>
        <taxon>Pseudomonadota</taxon>
        <taxon>Alphaproteobacteria</taxon>
        <taxon>Caulobacterales</taxon>
        <taxon>Caulobacteraceae</taxon>
        <taxon>Brevundimonas</taxon>
    </lineage>
</organism>
<evidence type="ECO:0000313" key="3">
    <source>
        <dbReference type="Proteomes" id="UP000824334"/>
    </source>
</evidence>
<sequence length="49" mass="5418">MARKPNYSFERQERERAAAKKAAEKAALKAERKAEAAGEKSPPEDQSAD</sequence>
<dbReference type="RefSeq" id="WP_201097735.1">
    <property type="nucleotide sequence ID" value="NZ_BAAAEE010000021.1"/>
</dbReference>
<name>A0ABX8TNV7_9CAUL</name>
<keyword evidence="3" id="KW-1185">Reference proteome</keyword>
<dbReference type="EMBL" id="CP080034">
    <property type="protein sequence ID" value="QYC11610.1"/>
    <property type="molecule type" value="Genomic_DNA"/>
</dbReference>
<evidence type="ECO:0000256" key="1">
    <source>
        <dbReference type="SAM" id="MobiDB-lite"/>
    </source>
</evidence>